<dbReference type="AlphaFoldDB" id="A0A0G4P3A8"/>
<reference evidence="1 2" key="1">
    <citation type="journal article" date="2014" name="Nat. Commun.">
        <title>Multiple recent horizontal transfers of a large genomic region in cheese making fungi.</title>
        <authorList>
            <person name="Cheeseman K."/>
            <person name="Ropars J."/>
            <person name="Renault P."/>
            <person name="Dupont J."/>
            <person name="Gouzy J."/>
            <person name="Branca A."/>
            <person name="Abraham A.L."/>
            <person name="Ceppi M."/>
            <person name="Conseiller E."/>
            <person name="Debuchy R."/>
            <person name="Malagnac F."/>
            <person name="Goarin A."/>
            <person name="Silar P."/>
            <person name="Lacoste S."/>
            <person name="Sallet E."/>
            <person name="Bensimon A."/>
            <person name="Giraud T."/>
            <person name="Brygoo Y."/>
        </authorList>
    </citation>
    <scope>NUCLEOTIDE SEQUENCE [LARGE SCALE GENOMIC DNA]</scope>
    <source>
        <strain evidence="2">FM 013</strain>
    </source>
</reference>
<evidence type="ECO:0000313" key="1">
    <source>
        <dbReference type="EMBL" id="CRL20738.1"/>
    </source>
</evidence>
<dbReference type="EMBL" id="HG793137">
    <property type="protein sequence ID" value="CRL20738.1"/>
    <property type="molecule type" value="Genomic_DNA"/>
</dbReference>
<evidence type="ECO:0000313" key="2">
    <source>
        <dbReference type="Proteomes" id="UP000053732"/>
    </source>
</evidence>
<proteinExistence type="predicted"/>
<name>A0A0G4P3A8_PENC3</name>
<keyword evidence="2" id="KW-1185">Reference proteome</keyword>
<organism evidence="1 2">
    <name type="scientific">Penicillium camemberti (strain FM 013)</name>
    <dbReference type="NCBI Taxonomy" id="1429867"/>
    <lineage>
        <taxon>Eukaryota</taxon>
        <taxon>Fungi</taxon>
        <taxon>Dikarya</taxon>
        <taxon>Ascomycota</taxon>
        <taxon>Pezizomycotina</taxon>
        <taxon>Eurotiomycetes</taxon>
        <taxon>Eurotiomycetidae</taxon>
        <taxon>Eurotiales</taxon>
        <taxon>Aspergillaceae</taxon>
        <taxon>Penicillium</taxon>
    </lineage>
</organism>
<sequence>MLNWLRKLFGVDKVARDRRDQQHRIRKRSKRIRARERELRLQSQRQELKGVKRRTPFFWGSPGVTTPVHQTKIFSD</sequence>
<gene>
    <name evidence="1" type="ORF">PCAMFM013_S004g000679</name>
</gene>
<accession>A0A0G4P3A8</accession>
<dbReference type="Proteomes" id="UP000053732">
    <property type="component" value="Unassembled WGS sequence"/>
</dbReference>
<protein>
    <submittedName>
        <fullName evidence="1">Str. FM013</fullName>
    </submittedName>
</protein>